<dbReference type="Gene3D" id="3.30.420.10">
    <property type="entry name" value="Ribonuclease H-like superfamily/Ribonuclease H"/>
    <property type="match status" value="1"/>
</dbReference>
<feature type="region of interest" description="Disordered" evidence="1">
    <location>
        <begin position="468"/>
        <end position="501"/>
    </location>
</feature>
<dbReference type="SUPFAM" id="SSF53098">
    <property type="entry name" value="Ribonuclease H-like"/>
    <property type="match status" value="1"/>
</dbReference>
<dbReference type="InterPro" id="IPR055475">
    <property type="entry name" value="DUF7047"/>
</dbReference>
<feature type="domain" description="Integrase catalytic" evidence="2">
    <location>
        <begin position="315"/>
        <end position="439"/>
    </location>
</feature>
<protein>
    <submittedName>
        <fullName evidence="4">Integrase catalytic domain-containing protein</fullName>
    </submittedName>
</protein>
<name>A0A5S6QA32_TRIMR</name>
<dbReference type="AlphaFoldDB" id="A0A5S6QA32"/>
<dbReference type="Pfam" id="PF23088">
    <property type="entry name" value="DUF7047"/>
    <property type="match status" value="1"/>
</dbReference>
<keyword evidence="3" id="KW-1185">Reference proteome</keyword>
<accession>A0A5S6QA32</accession>
<dbReference type="PANTHER" id="PTHR37984">
    <property type="entry name" value="PROTEIN CBG26694"/>
    <property type="match status" value="1"/>
</dbReference>
<evidence type="ECO:0000313" key="4">
    <source>
        <dbReference type="WBParaSite" id="TMUE_1000004094.1"/>
    </source>
</evidence>
<organism evidence="3 4">
    <name type="scientific">Trichuris muris</name>
    <name type="common">Mouse whipworm</name>
    <dbReference type="NCBI Taxonomy" id="70415"/>
    <lineage>
        <taxon>Eukaryota</taxon>
        <taxon>Metazoa</taxon>
        <taxon>Ecdysozoa</taxon>
        <taxon>Nematoda</taxon>
        <taxon>Enoplea</taxon>
        <taxon>Dorylaimia</taxon>
        <taxon>Trichinellida</taxon>
        <taxon>Trichuridae</taxon>
        <taxon>Trichuris</taxon>
    </lineage>
</organism>
<dbReference type="InterPro" id="IPR012337">
    <property type="entry name" value="RNaseH-like_sf"/>
</dbReference>
<dbReference type="GO" id="GO:0003676">
    <property type="term" value="F:nucleic acid binding"/>
    <property type="evidence" value="ECO:0007669"/>
    <property type="project" value="InterPro"/>
</dbReference>
<reference evidence="4" key="1">
    <citation type="submission" date="2019-12" db="UniProtKB">
        <authorList>
            <consortium name="WormBaseParasite"/>
        </authorList>
    </citation>
    <scope>IDENTIFICATION</scope>
</reference>
<evidence type="ECO:0000256" key="1">
    <source>
        <dbReference type="SAM" id="MobiDB-lite"/>
    </source>
</evidence>
<feature type="compositionally biased region" description="Basic and acidic residues" evidence="1">
    <location>
        <begin position="475"/>
        <end position="494"/>
    </location>
</feature>
<dbReference type="WBParaSite" id="TMUE_1000004094.1">
    <property type="protein sequence ID" value="TMUE_1000004094.1"/>
    <property type="gene ID" value="WBGene00298858"/>
</dbReference>
<evidence type="ECO:0000259" key="2">
    <source>
        <dbReference type="PROSITE" id="PS50994"/>
    </source>
</evidence>
<dbReference type="InterPro" id="IPR001584">
    <property type="entry name" value="Integrase_cat-core"/>
</dbReference>
<sequence>MIRALPTIQMEVDGVGRSVLVDTGCSNCVAHVSCCASWRKSSASIIAVDGSEIQCQGLGTVQLQSAEGDRDKVDVVVTARKPLGFDLILGMNAVMALGGVSISPRCHVRFGTEGEEISAAGVAGIKLEEKDFALTFDSVARCWTTAWRWSDGRGQDVLQNKVEEYAPSARAKTAYREELRNWIKNGWLVPYDERKYGPAKELIPLMAVVQRNKDKLMRTCVPKGCAHGENRSLGGRDRLVWRRDAEMVDVPQRLSRRSVFSYCGSLIGHFPVFGWLRVATAFLKRAVTAATLSWGEAVENSWLKTFVDEIAVKIRKEDPVRGEWNISGEQARLWVDASALAIGAALEVDGSIVEDAAWLRPNDACHINMAEASADVVQELEAVFWERGAPEELLADNDTAFKSKTFVQLMARWGVNLRFRCAYVPSGNGIAERCHRTVKVIAARKGCSIAEAVYLYNLTPRDNCRAQSAPASGIYRDDVRPREIDKPRKEEQPKDGPYAVG</sequence>
<dbReference type="PANTHER" id="PTHR37984:SF5">
    <property type="entry name" value="PROTEIN NYNRIN-LIKE"/>
    <property type="match status" value="1"/>
</dbReference>
<proteinExistence type="predicted"/>
<dbReference type="InterPro" id="IPR036397">
    <property type="entry name" value="RNaseH_sf"/>
</dbReference>
<dbReference type="GO" id="GO:0015074">
    <property type="term" value="P:DNA integration"/>
    <property type="evidence" value="ECO:0007669"/>
    <property type="project" value="InterPro"/>
</dbReference>
<dbReference type="InterPro" id="IPR050951">
    <property type="entry name" value="Retrovirus_Pol_polyprotein"/>
</dbReference>
<dbReference type="Proteomes" id="UP000046395">
    <property type="component" value="Unassembled WGS sequence"/>
</dbReference>
<evidence type="ECO:0000313" key="3">
    <source>
        <dbReference type="Proteomes" id="UP000046395"/>
    </source>
</evidence>
<dbReference type="PROSITE" id="PS50994">
    <property type="entry name" value="INTEGRASE"/>
    <property type="match status" value="1"/>
</dbReference>